<dbReference type="EMBL" id="JACIEW010000005">
    <property type="protein sequence ID" value="MBB4052650.1"/>
    <property type="molecule type" value="Genomic_DNA"/>
</dbReference>
<proteinExistence type="predicted"/>
<dbReference type="PANTHER" id="PTHR44068">
    <property type="entry name" value="ZGC:194242"/>
    <property type="match status" value="1"/>
</dbReference>
<organism evidence="2 3">
    <name type="scientific">Devosia subaequoris</name>
    <dbReference type="NCBI Taxonomy" id="395930"/>
    <lineage>
        <taxon>Bacteria</taxon>
        <taxon>Pseudomonadati</taxon>
        <taxon>Pseudomonadota</taxon>
        <taxon>Alphaproteobacteria</taxon>
        <taxon>Hyphomicrobiales</taxon>
        <taxon>Devosiaceae</taxon>
        <taxon>Devosia</taxon>
    </lineage>
</organism>
<name>A0A7W6IN56_9HYPH</name>
<dbReference type="Pfam" id="PF13847">
    <property type="entry name" value="Methyltransf_31"/>
    <property type="match status" value="1"/>
</dbReference>
<sequence length="207" mass="23078">MAEPSAFWDRMADRYAAQPISDEQAYRTKLARTQSHFTPDMDVFEFGCGTGGTAIIHAPHVRSVRAVDFSERMLEKARIRAAQAGVDNVTFEKGDITTMPIAPASYDVVLAMSVLHLLQNRQAVIQRVFDILKPGGIFVSSTVCIAETARWLGYIAPLGRALGLLPVLTVMDRDQLRQDITRPGFTIEHDWRPKPRAAVFIIARKPN</sequence>
<keyword evidence="2" id="KW-0830">Ubiquinone</keyword>
<dbReference type="AlphaFoldDB" id="A0A7W6IN56"/>
<dbReference type="Proteomes" id="UP000547011">
    <property type="component" value="Unassembled WGS sequence"/>
</dbReference>
<dbReference type="RefSeq" id="WP_183311364.1">
    <property type="nucleotide sequence ID" value="NZ_JACIEW010000005.1"/>
</dbReference>
<evidence type="ECO:0000313" key="2">
    <source>
        <dbReference type="EMBL" id="MBB4052650.1"/>
    </source>
</evidence>
<dbReference type="InterPro" id="IPR029063">
    <property type="entry name" value="SAM-dependent_MTases_sf"/>
</dbReference>
<dbReference type="InterPro" id="IPR050447">
    <property type="entry name" value="Erg6_SMT_methyltransf"/>
</dbReference>
<protein>
    <submittedName>
        <fullName evidence="2">Ubiquinone/menaquinone biosynthesis C-methylase UbiE</fullName>
    </submittedName>
</protein>
<dbReference type="PANTHER" id="PTHR44068:SF11">
    <property type="entry name" value="GERANYL DIPHOSPHATE 2-C-METHYLTRANSFERASE"/>
    <property type="match status" value="1"/>
</dbReference>
<reference evidence="2 3" key="1">
    <citation type="submission" date="2020-08" db="EMBL/GenBank/DDBJ databases">
        <title>Genomic Encyclopedia of Type Strains, Phase IV (KMG-IV): sequencing the most valuable type-strain genomes for metagenomic binning, comparative biology and taxonomic classification.</title>
        <authorList>
            <person name="Goeker M."/>
        </authorList>
    </citation>
    <scope>NUCLEOTIDE SEQUENCE [LARGE SCALE GENOMIC DNA]</scope>
    <source>
        <strain evidence="2 3">DSM 23447</strain>
    </source>
</reference>
<keyword evidence="2" id="KW-0808">Transferase</keyword>
<comment type="caution">
    <text evidence="2">The sequence shown here is derived from an EMBL/GenBank/DDBJ whole genome shotgun (WGS) entry which is preliminary data.</text>
</comment>
<dbReference type="Gene3D" id="3.40.50.150">
    <property type="entry name" value="Vaccinia Virus protein VP39"/>
    <property type="match status" value="1"/>
</dbReference>
<dbReference type="InterPro" id="IPR025714">
    <property type="entry name" value="Methyltranfer_dom"/>
</dbReference>
<gene>
    <name evidence="2" type="ORF">GGR20_002298</name>
</gene>
<dbReference type="GO" id="GO:0032259">
    <property type="term" value="P:methylation"/>
    <property type="evidence" value="ECO:0007669"/>
    <property type="project" value="UniProtKB-KW"/>
</dbReference>
<evidence type="ECO:0000259" key="1">
    <source>
        <dbReference type="Pfam" id="PF13847"/>
    </source>
</evidence>
<evidence type="ECO:0000313" key="3">
    <source>
        <dbReference type="Proteomes" id="UP000547011"/>
    </source>
</evidence>
<dbReference type="CDD" id="cd02440">
    <property type="entry name" value="AdoMet_MTases"/>
    <property type="match status" value="1"/>
</dbReference>
<keyword evidence="2" id="KW-0489">Methyltransferase</keyword>
<feature type="domain" description="Methyltransferase" evidence="1">
    <location>
        <begin position="39"/>
        <end position="145"/>
    </location>
</feature>
<dbReference type="GO" id="GO:0008168">
    <property type="term" value="F:methyltransferase activity"/>
    <property type="evidence" value="ECO:0007669"/>
    <property type="project" value="UniProtKB-KW"/>
</dbReference>
<dbReference type="SUPFAM" id="SSF53335">
    <property type="entry name" value="S-adenosyl-L-methionine-dependent methyltransferases"/>
    <property type="match status" value="1"/>
</dbReference>
<keyword evidence="3" id="KW-1185">Reference proteome</keyword>
<accession>A0A7W6IN56</accession>